<sequence>MGFPVAESQSTPHLSRHTVCLATQPPIQHYSIAPPPSLQMHTPERLRFNLPVDRPYRENSTTPNFKRKLFMQLIVPLCNESKVNDSATEKLLQSGGGGRNFSAFSIITQRFTDHQRAVMPLADAKKTFSILDTNCKSEKESERGSTRMMVCRYSLWMPIALMLFSEMLPPVMMCSKGLLHLFAFCRGPLDTTAPLRNDPCYIPKGSFVAAYRCTPWNFDRCWWLLQRLDGLRASLAQSPSPFRKLSGRAVIPAEGSLLLRTLDLLAFTIIRDINANISHFTDQSGERSANLGWGLFRPTYSP</sequence>
<accession>A0ACB6RDH6</accession>
<proteinExistence type="predicted"/>
<dbReference type="Proteomes" id="UP000799755">
    <property type="component" value="Unassembled WGS sequence"/>
</dbReference>
<keyword evidence="2" id="KW-1185">Reference proteome</keyword>
<protein>
    <submittedName>
        <fullName evidence="1">Uncharacterized protein</fullName>
    </submittedName>
</protein>
<name>A0ACB6RDH6_9PLEO</name>
<reference evidence="1" key="1">
    <citation type="journal article" date="2020" name="Stud. Mycol.">
        <title>101 Dothideomycetes genomes: a test case for predicting lifestyles and emergence of pathogens.</title>
        <authorList>
            <person name="Haridas S."/>
            <person name="Albert R."/>
            <person name="Binder M."/>
            <person name="Bloem J."/>
            <person name="Labutti K."/>
            <person name="Salamov A."/>
            <person name="Andreopoulos B."/>
            <person name="Baker S."/>
            <person name="Barry K."/>
            <person name="Bills G."/>
            <person name="Bluhm B."/>
            <person name="Cannon C."/>
            <person name="Castanera R."/>
            <person name="Culley D."/>
            <person name="Daum C."/>
            <person name="Ezra D."/>
            <person name="Gonzalez J."/>
            <person name="Henrissat B."/>
            <person name="Kuo A."/>
            <person name="Liang C."/>
            <person name="Lipzen A."/>
            <person name="Lutzoni F."/>
            <person name="Magnuson J."/>
            <person name="Mondo S."/>
            <person name="Nolan M."/>
            <person name="Ohm R."/>
            <person name="Pangilinan J."/>
            <person name="Park H.-J."/>
            <person name="Ramirez L."/>
            <person name="Alfaro M."/>
            <person name="Sun H."/>
            <person name="Tritt A."/>
            <person name="Yoshinaga Y."/>
            <person name="Zwiers L.-H."/>
            <person name="Turgeon B."/>
            <person name="Goodwin S."/>
            <person name="Spatafora J."/>
            <person name="Crous P."/>
            <person name="Grigoriev I."/>
        </authorList>
    </citation>
    <scope>NUCLEOTIDE SEQUENCE</scope>
    <source>
        <strain evidence="1">ATCC 200398</strain>
    </source>
</reference>
<comment type="caution">
    <text evidence="1">The sequence shown here is derived from an EMBL/GenBank/DDBJ whole genome shotgun (WGS) entry which is preliminary data.</text>
</comment>
<evidence type="ECO:0000313" key="2">
    <source>
        <dbReference type="Proteomes" id="UP000799755"/>
    </source>
</evidence>
<dbReference type="EMBL" id="MU003493">
    <property type="protein sequence ID" value="KAF2477241.1"/>
    <property type="molecule type" value="Genomic_DNA"/>
</dbReference>
<organism evidence="1 2">
    <name type="scientific">Lindgomyces ingoldianus</name>
    <dbReference type="NCBI Taxonomy" id="673940"/>
    <lineage>
        <taxon>Eukaryota</taxon>
        <taxon>Fungi</taxon>
        <taxon>Dikarya</taxon>
        <taxon>Ascomycota</taxon>
        <taxon>Pezizomycotina</taxon>
        <taxon>Dothideomycetes</taxon>
        <taxon>Pleosporomycetidae</taxon>
        <taxon>Pleosporales</taxon>
        <taxon>Lindgomycetaceae</taxon>
        <taxon>Lindgomyces</taxon>
    </lineage>
</organism>
<evidence type="ECO:0000313" key="1">
    <source>
        <dbReference type="EMBL" id="KAF2477241.1"/>
    </source>
</evidence>
<gene>
    <name evidence="1" type="ORF">BDR25DRAFT_349186</name>
</gene>